<dbReference type="GO" id="GO:0005524">
    <property type="term" value="F:ATP binding"/>
    <property type="evidence" value="ECO:0007669"/>
    <property type="project" value="UniProtKB-UniRule"/>
</dbReference>
<reference evidence="4" key="1">
    <citation type="journal article" date="2020" name="MBio">
        <title>Horizontal gene transfer to a defensive symbiont with a reduced genome amongst a multipartite beetle microbiome.</title>
        <authorList>
            <person name="Waterworth S.C."/>
            <person name="Florez L.V."/>
            <person name="Rees E.R."/>
            <person name="Hertweck C."/>
            <person name="Kaltenpoth M."/>
            <person name="Kwan J.C."/>
        </authorList>
    </citation>
    <scope>NUCLEOTIDE SEQUENCE [LARGE SCALE GENOMIC DNA]</scope>
</reference>
<organism evidence="3 4">
    <name type="scientific">Stenotrophomonas maltophilia</name>
    <name type="common">Pseudomonas maltophilia</name>
    <name type="synonym">Xanthomonas maltophilia</name>
    <dbReference type="NCBI Taxonomy" id="40324"/>
    <lineage>
        <taxon>Bacteria</taxon>
        <taxon>Pseudomonadati</taxon>
        <taxon>Pseudomonadota</taxon>
        <taxon>Gammaproteobacteria</taxon>
        <taxon>Lysobacterales</taxon>
        <taxon>Lysobacteraceae</taxon>
        <taxon>Stenotrophomonas</taxon>
        <taxon>Stenotrophomonas maltophilia group</taxon>
    </lineage>
</organism>
<protein>
    <recommendedName>
        <fullName evidence="2">ATP-grasp domain-containing protein</fullName>
    </recommendedName>
</protein>
<evidence type="ECO:0000313" key="3">
    <source>
        <dbReference type="EMBL" id="KAF1013361.1"/>
    </source>
</evidence>
<dbReference type="InterPro" id="IPR011761">
    <property type="entry name" value="ATP-grasp"/>
</dbReference>
<name>A0A7V8FDR9_STEMA</name>
<dbReference type="Gene3D" id="3.30.470.20">
    <property type="entry name" value="ATP-grasp fold, B domain"/>
    <property type="match status" value="1"/>
</dbReference>
<dbReference type="EMBL" id="WNDS01000005">
    <property type="protein sequence ID" value="KAF1013361.1"/>
    <property type="molecule type" value="Genomic_DNA"/>
</dbReference>
<dbReference type="AlphaFoldDB" id="A0A7V8FDR9"/>
<dbReference type="PROSITE" id="PS50975">
    <property type="entry name" value="ATP_GRASP"/>
    <property type="match status" value="1"/>
</dbReference>
<evidence type="ECO:0000259" key="2">
    <source>
        <dbReference type="PROSITE" id="PS50975"/>
    </source>
</evidence>
<evidence type="ECO:0000313" key="4">
    <source>
        <dbReference type="Proteomes" id="UP000487117"/>
    </source>
</evidence>
<proteinExistence type="predicted"/>
<dbReference type="Proteomes" id="UP000487117">
    <property type="component" value="Unassembled WGS sequence"/>
</dbReference>
<keyword evidence="1" id="KW-0547">Nucleotide-binding</keyword>
<dbReference type="Gene3D" id="3.40.50.20">
    <property type="match status" value="1"/>
</dbReference>
<dbReference type="SUPFAM" id="SSF56059">
    <property type="entry name" value="Glutathione synthetase ATP-binding domain-like"/>
    <property type="match status" value="1"/>
</dbReference>
<keyword evidence="1" id="KW-0067">ATP-binding</keyword>
<accession>A0A7V8FDR9</accession>
<sequence length="385" mass="41505">MLGGRAPAALELVRRFAAQGWRVHVADSGPAQLGGWSRHVASATRLASPRQAPADFLQGLQALLQRHSISVVLPTCEEIFHLARARDALPATLRVLAMDLPTLRRLHSKWQVLALARDRGVPAPDTARVDTLAQARHWAAGRGVVLKPEYSRFGTQLRCHPGGIPDDAAELPAGAGPWLAQQWCSGREVCSYAIADAGQVRLHVAYRPRYRLATAASYYFDPCAEDSALARQLRAHCVQLAAATGFSAQIGFDWIEDAHGQPWLLECNPRATSGVHLFAAEEPVVQALAGGWPEPAPALAGSARLPAMLPPLMLARAAPQALAQGQGRRWWRDLRRARDVLAIPGDRWPLAGALADLVQMAAAALGNGQGLRGQSTGDIEWNSED</sequence>
<feature type="domain" description="ATP-grasp" evidence="2">
    <location>
        <begin position="113"/>
        <end position="293"/>
    </location>
</feature>
<dbReference type="GO" id="GO:0046872">
    <property type="term" value="F:metal ion binding"/>
    <property type="evidence" value="ECO:0007669"/>
    <property type="project" value="InterPro"/>
</dbReference>
<evidence type="ECO:0000256" key="1">
    <source>
        <dbReference type="PROSITE-ProRule" id="PRU00409"/>
    </source>
</evidence>
<gene>
    <name evidence="3" type="ORF">GAK31_03510</name>
</gene>
<comment type="caution">
    <text evidence="3">The sequence shown here is derived from an EMBL/GenBank/DDBJ whole genome shotgun (WGS) entry which is preliminary data.</text>
</comment>